<feature type="compositionally biased region" description="Basic and acidic residues" evidence="1">
    <location>
        <begin position="122"/>
        <end position="133"/>
    </location>
</feature>
<name>A0A218WDU1_PUNGR</name>
<accession>A0A218WDU1</accession>
<evidence type="ECO:0000256" key="1">
    <source>
        <dbReference type="SAM" id="MobiDB-lite"/>
    </source>
</evidence>
<reference evidence="2" key="2">
    <citation type="submission" date="2017-06" db="EMBL/GenBank/DDBJ databases">
        <title>The pomegranate genome and the genomics of punicalagin biosynthesis.</title>
        <authorList>
            <person name="Xu C."/>
        </authorList>
    </citation>
    <scope>NUCLEOTIDE SEQUENCE [LARGE SCALE GENOMIC DNA]</scope>
    <source>
        <tissue evidence="2">Fresh leaf</tissue>
    </source>
</reference>
<gene>
    <name evidence="2" type="ORF">CDL15_Pgr026092</name>
    <name evidence="3" type="ORF">CRG98_044731</name>
</gene>
<dbReference type="STRING" id="22663.A0A218WDU1"/>
<protein>
    <submittedName>
        <fullName evidence="2">Uncharacterized protein</fullName>
    </submittedName>
</protein>
<reference evidence="4" key="1">
    <citation type="journal article" date="2017" name="Plant J.">
        <title>The pomegranate (Punica granatum L.) genome and the genomics of punicalagin biosynthesis.</title>
        <authorList>
            <person name="Qin G."/>
            <person name="Xu C."/>
            <person name="Ming R."/>
            <person name="Tang H."/>
            <person name="Guyot R."/>
            <person name="Kramer E.M."/>
            <person name="Hu Y."/>
            <person name="Yi X."/>
            <person name="Qi Y."/>
            <person name="Xu X."/>
            <person name="Gao Z."/>
            <person name="Pan H."/>
            <person name="Jian J."/>
            <person name="Tian Y."/>
            <person name="Yue Z."/>
            <person name="Xu Y."/>
        </authorList>
    </citation>
    <scope>NUCLEOTIDE SEQUENCE [LARGE SCALE GENOMIC DNA]</scope>
    <source>
        <strain evidence="4">cv. Dabenzi</strain>
    </source>
</reference>
<dbReference type="Proteomes" id="UP000197138">
    <property type="component" value="Unassembled WGS sequence"/>
</dbReference>
<dbReference type="PANTHER" id="PTHR33431">
    <property type="entry name" value="ENABLED-LIKE PROTEIN (DUF1635)"/>
    <property type="match status" value="1"/>
</dbReference>
<evidence type="ECO:0000313" key="2">
    <source>
        <dbReference type="EMBL" id="OWM70242.1"/>
    </source>
</evidence>
<organism evidence="2 4">
    <name type="scientific">Punica granatum</name>
    <name type="common">Pomegranate</name>
    <dbReference type="NCBI Taxonomy" id="22663"/>
    <lineage>
        <taxon>Eukaryota</taxon>
        <taxon>Viridiplantae</taxon>
        <taxon>Streptophyta</taxon>
        <taxon>Embryophyta</taxon>
        <taxon>Tracheophyta</taxon>
        <taxon>Spermatophyta</taxon>
        <taxon>Magnoliopsida</taxon>
        <taxon>eudicotyledons</taxon>
        <taxon>Gunneridae</taxon>
        <taxon>Pentapetalae</taxon>
        <taxon>rosids</taxon>
        <taxon>malvids</taxon>
        <taxon>Myrtales</taxon>
        <taxon>Lythraceae</taxon>
        <taxon>Punica</taxon>
    </lineage>
</organism>
<evidence type="ECO:0000313" key="5">
    <source>
        <dbReference type="Proteomes" id="UP000233551"/>
    </source>
</evidence>
<sequence>MEDQCCPFSWEYLYSNAEEGMEELKQALLYTTLELEKTTESAKEEITARELELSHLRNLLSKAIKERDEAISQYRSLLSEKPSKSSSQAEEEVSTEDPSSSPSSSSHTSSSSLTEEALEAMAGKEREKKKPLPEKGKLLQAVLEAGPLLQTLLLAGPLPQWQHPPPKMNSSDIPIPPWGFSPCSSKRAFGPELGEGFETPPSPKFQKVVFS</sequence>
<feature type="region of interest" description="Disordered" evidence="1">
    <location>
        <begin position="76"/>
        <end position="133"/>
    </location>
</feature>
<proteinExistence type="predicted"/>
<reference evidence="3 5" key="3">
    <citation type="submission" date="2017-11" db="EMBL/GenBank/DDBJ databases">
        <title>De-novo sequencing of pomegranate (Punica granatum L.) genome.</title>
        <authorList>
            <person name="Akparov Z."/>
            <person name="Amiraslanov A."/>
            <person name="Hajiyeva S."/>
            <person name="Abbasov M."/>
            <person name="Kaur K."/>
            <person name="Hamwieh A."/>
            <person name="Solovyev V."/>
            <person name="Salamov A."/>
            <person name="Braich B."/>
            <person name="Kosarev P."/>
            <person name="Mahmoud A."/>
            <person name="Hajiyev E."/>
            <person name="Babayeva S."/>
            <person name="Izzatullayeva V."/>
            <person name="Mammadov A."/>
            <person name="Mammadov A."/>
            <person name="Sharifova S."/>
            <person name="Ojaghi J."/>
            <person name="Eynullazada K."/>
            <person name="Bayramov B."/>
            <person name="Abdulazimova A."/>
            <person name="Shahmuradov I."/>
        </authorList>
    </citation>
    <scope>NUCLEOTIDE SEQUENCE [LARGE SCALE GENOMIC DNA]</scope>
    <source>
        <strain evidence="3">AG2017</strain>
        <strain evidence="5">cv. AG2017</strain>
        <tissue evidence="3">Leaf</tissue>
    </source>
</reference>
<dbReference type="InterPro" id="IPR012862">
    <property type="entry name" value="DUF1635"/>
</dbReference>
<evidence type="ECO:0000313" key="4">
    <source>
        <dbReference type="Proteomes" id="UP000197138"/>
    </source>
</evidence>
<feature type="compositionally biased region" description="Low complexity" evidence="1">
    <location>
        <begin position="76"/>
        <end position="88"/>
    </location>
</feature>
<dbReference type="EMBL" id="PGOL01005566">
    <property type="protein sequence ID" value="PKI34885.1"/>
    <property type="molecule type" value="Genomic_DNA"/>
</dbReference>
<feature type="compositionally biased region" description="Low complexity" evidence="1">
    <location>
        <begin position="96"/>
        <end position="115"/>
    </location>
</feature>
<dbReference type="Pfam" id="PF07795">
    <property type="entry name" value="DUF1635"/>
    <property type="match status" value="1"/>
</dbReference>
<dbReference type="Proteomes" id="UP000233551">
    <property type="component" value="Unassembled WGS sequence"/>
</dbReference>
<keyword evidence="5" id="KW-1185">Reference proteome</keyword>
<evidence type="ECO:0000313" key="3">
    <source>
        <dbReference type="EMBL" id="PKI34885.1"/>
    </source>
</evidence>
<comment type="caution">
    <text evidence="2">The sequence shown here is derived from an EMBL/GenBank/DDBJ whole genome shotgun (WGS) entry which is preliminary data.</text>
</comment>
<dbReference type="AlphaFoldDB" id="A0A218WDU1"/>
<feature type="region of interest" description="Disordered" evidence="1">
    <location>
        <begin position="189"/>
        <end position="211"/>
    </location>
</feature>
<dbReference type="EMBL" id="MTKT01004810">
    <property type="protein sequence ID" value="OWM70242.1"/>
    <property type="molecule type" value="Genomic_DNA"/>
</dbReference>
<dbReference type="PANTHER" id="PTHR33431:SF2">
    <property type="entry name" value="CAMP-DEPENDENT PROTEIN KINASE CATALYTIC SUBUNIT-LIKE"/>
    <property type="match status" value="1"/>
</dbReference>